<gene>
    <name evidence="1" type="ORF">PoB_003980500</name>
</gene>
<dbReference type="Proteomes" id="UP000735302">
    <property type="component" value="Unassembled WGS sequence"/>
</dbReference>
<keyword evidence="1" id="KW-0695">RNA-directed DNA polymerase</keyword>
<sequence length="105" mass="11962">MEDLSLKDTKRGSEALGQASVRLQAINKCGLPGKNKGWYLQFMLIPKLLWPLLVHEISTSTVDHRSQNKQVYKKITRGWSHLDVAMYCGKAKLRLPLKSIVEKLD</sequence>
<comment type="caution">
    <text evidence="1">The sequence shown here is derived from an EMBL/GenBank/DDBJ whole genome shotgun (WGS) entry which is preliminary data.</text>
</comment>
<evidence type="ECO:0000313" key="2">
    <source>
        <dbReference type="Proteomes" id="UP000735302"/>
    </source>
</evidence>
<keyword evidence="1" id="KW-0808">Transferase</keyword>
<dbReference type="GO" id="GO:0003964">
    <property type="term" value="F:RNA-directed DNA polymerase activity"/>
    <property type="evidence" value="ECO:0007669"/>
    <property type="project" value="UniProtKB-KW"/>
</dbReference>
<evidence type="ECO:0000313" key="1">
    <source>
        <dbReference type="EMBL" id="GFO13300.1"/>
    </source>
</evidence>
<accession>A0AAV4AY51</accession>
<dbReference type="AlphaFoldDB" id="A0AAV4AY51"/>
<dbReference type="EMBL" id="BLXT01004484">
    <property type="protein sequence ID" value="GFO13300.1"/>
    <property type="molecule type" value="Genomic_DNA"/>
</dbReference>
<proteinExistence type="predicted"/>
<organism evidence="1 2">
    <name type="scientific">Plakobranchus ocellatus</name>
    <dbReference type="NCBI Taxonomy" id="259542"/>
    <lineage>
        <taxon>Eukaryota</taxon>
        <taxon>Metazoa</taxon>
        <taxon>Spiralia</taxon>
        <taxon>Lophotrochozoa</taxon>
        <taxon>Mollusca</taxon>
        <taxon>Gastropoda</taxon>
        <taxon>Heterobranchia</taxon>
        <taxon>Euthyneura</taxon>
        <taxon>Panpulmonata</taxon>
        <taxon>Sacoglossa</taxon>
        <taxon>Placobranchoidea</taxon>
        <taxon>Plakobranchidae</taxon>
        <taxon>Plakobranchus</taxon>
    </lineage>
</organism>
<keyword evidence="1" id="KW-0548">Nucleotidyltransferase</keyword>
<protein>
    <submittedName>
        <fullName evidence="1">Reverse transcriptase</fullName>
    </submittedName>
</protein>
<name>A0AAV4AY51_9GAST</name>
<reference evidence="1 2" key="1">
    <citation type="journal article" date="2021" name="Elife">
        <title>Chloroplast acquisition without the gene transfer in kleptoplastic sea slugs, Plakobranchus ocellatus.</title>
        <authorList>
            <person name="Maeda T."/>
            <person name="Takahashi S."/>
            <person name="Yoshida T."/>
            <person name="Shimamura S."/>
            <person name="Takaki Y."/>
            <person name="Nagai Y."/>
            <person name="Toyoda A."/>
            <person name="Suzuki Y."/>
            <person name="Arimoto A."/>
            <person name="Ishii H."/>
            <person name="Satoh N."/>
            <person name="Nishiyama T."/>
            <person name="Hasebe M."/>
            <person name="Maruyama T."/>
            <person name="Minagawa J."/>
            <person name="Obokata J."/>
            <person name="Shigenobu S."/>
        </authorList>
    </citation>
    <scope>NUCLEOTIDE SEQUENCE [LARGE SCALE GENOMIC DNA]</scope>
</reference>
<keyword evidence="2" id="KW-1185">Reference proteome</keyword>